<dbReference type="RefSeq" id="WP_124906457.1">
    <property type="nucleotide sequence ID" value="NZ_CABVPN010000076.1"/>
</dbReference>
<dbReference type="PANTHER" id="PTHR33055:SF3">
    <property type="entry name" value="PUTATIVE TRANSPOSASE FOR IS117-RELATED"/>
    <property type="match status" value="1"/>
</dbReference>
<feature type="domain" description="Transposase IS116/IS110/IS902 C-terminal" evidence="2">
    <location>
        <begin position="212"/>
        <end position="293"/>
    </location>
</feature>
<accession>A0A6P2RCA9</accession>
<dbReference type="GO" id="GO:0004803">
    <property type="term" value="F:transposase activity"/>
    <property type="evidence" value="ECO:0007669"/>
    <property type="project" value="InterPro"/>
</dbReference>
<dbReference type="GO" id="GO:0006313">
    <property type="term" value="P:DNA transposition"/>
    <property type="evidence" value="ECO:0007669"/>
    <property type="project" value="InterPro"/>
</dbReference>
<evidence type="ECO:0000259" key="2">
    <source>
        <dbReference type="Pfam" id="PF02371"/>
    </source>
</evidence>
<dbReference type="InterPro" id="IPR002525">
    <property type="entry name" value="Transp_IS110-like_N"/>
</dbReference>
<protein>
    <submittedName>
        <fullName evidence="3">Putative transposase</fullName>
    </submittedName>
</protein>
<feature type="domain" description="Transposase IS110-like N-terminal" evidence="1">
    <location>
        <begin position="8"/>
        <end position="145"/>
    </location>
</feature>
<dbReference type="GeneID" id="93031453"/>
<organism evidence="3 4">
    <name type="scientific">Burkholderia diffusa</name>
    <dbReference type="NCBI Taxonomy" id="488732"/>
    <lineage>
        <taxon>Bacteria</taxon>
        <taxon>Pseudomonadati</taxon>
        <taxon>Pseudomonadota</taxon>
        <taxon>Betaproteobacteria</taxon>
        <taxon>Burkholderiales</taxon>
        <taxon>Burkholderiaceae</taxon>
        <taxon>Burkholderia</taxon>
        <taxon>Burkholderia cepacia complex</taxon>
    </lineage>
</organism>
<dbReference type="Proteomes" id="UP000494125">
    <property type="component" value="Unassembled WGS sequence"/>
</dbReference>
<dbReference type="EMBL" id="CABVPN010000076">
    <property type="protein sequence ID" value="VWC30652.1"/>
    <property type="molecule type" value="Genomic_DNA"/>
</dbReference>
<dbReference type="InterPro" id="IPR003346">
    <property type="entry name" value="Transposase_20"/>
</dbReference>
<dbReference type="GO" id="GO:0003677">
    <property type="term" value="F:DNA binding"/>
    <property type="evidence" value="ECO:0007669"/>
    <property type="project" value="InterPro"/>
</dbReference>
<dbReference type="AlphaFoldDB" id="A0A6P2RCA9"/>
<dbReference type="Pfam" id="PF02371">
    <property type="entry name" value="Transposase_20"/>
    <property type="match status" value="1"/>
</dbReference>
<keyword evidence="4" id="KW-1185">Reference proteome</keyword>
<name>A0A6P2RCA9_9BURK</name>
<gene>
    <name evidence="3" type="ORF">BDI24065_06361</name>
</gene>
<evidence type="ECO:0000313" key="4">
    <source>
        <dbReference type="Proteomes" id="UP000494125"/>
    </source>
</evidence>
<evidence type="ECO:0000313" key="3">
    <source>
        <dbReference type="EMBL" id="VWC30652.1"/>
    </source>
</evidence>
<dbReference type="Pfam" id="PF01548">
    <property type="entry name" value="DEDD_Tnp_IS110"/>
    <property type="match status" value="1"/>
</dbReference>
<sequence length="339" mass="37579">MEIIRFLAIDLAKNVFQLHGVDAAGTLVLRRRVGRAQLTELVLRLAPCTIGMEACSSAHHWARQFQQQGHTVKLISPQFVKPFVKGNKTDGNDAEAICEALQRPSMRFVPIKSLEQQDVQSLHRARSRLVSNRTGLVSQMRGILAERGIVFAQSITRARREIPAIVADTTNALTPLAREILADLMDQLRELDKRITGFDRRIDAVFKASKTCQRIAQIEGVGPKTATAIVAAVSDPKDFKNGRHFAAWLGLVPRQSSSGDRTHLLGISKRGDRHLRTLLIHGARAVLRTAPTKHDRKHAWALALQARRGANRAIVAIANKMARVIWSMLATGQSYQKAV</sequence>
<reference evidence="3 4" key="1">
    <citation type="submission" date="2019-09" db="EMBL/GenBank/DDBJ databases">
        <authorList>
            <person name="Depoorter E."/>
        </authorList>
    </citation>
    <scope>NUCLEOTIDE SEQUENCE [LARGE SCALE GENOMIC DNA]</scope>
    <source>
        <strain evidence="3">LMG 24065</strain>
    </source>
</reference>
<dbReference type="PANTHER" id="PTHR33055">
    <property type="entry name" value="TRANSPOSASE FOR INSERTION SEQUENCE ELEMENT IS1111A"/>
    <property type="match status" value="1"/>
</dbReference>
<evidence type="ECO:0000259" key="1">
    <source>
        <dbReference type="Pfam" id="PF01548"/>
    </source>
</evidence>
<dbReference type="InterPro" id="IPR047650">
    <property type="entry name" value="Transpos_IS110"/>
</dbReference>
<proteinExistence type="predicted"/>
<dbReference type="NCBIfam" id="NF033542">
    <property type="entry name" value="transpos_IS110"/>
    <property type="match status" value="1"/>
</dbReference>